<name>A0A8B0SHV8_9GAMM</name>
<dbReference type="AlphaFoldDB" id="A0A8B0SHV8"/>
<proteinExistence type="predicted"/>
<organism evidence="2">
    <name type="scientific">Thiothrix fructosivorans</name>
    <dbReference type="NCBI Taxonomy" id="111770"/>
    <lineage>
        <taxon>Bacteria</taxon>
        <taxon>Pseudomonadati</taxon>
        <taxon>Pseudomonadota</taxon>
        <taxon>Gammaproteobacteria</taxon>
        <taxon>Thiotrichales</taxon>
        <taxon>Thiotrichaceae</taxon>
        <taxon>Thiothrix</taxon>
    </lineage>
</organism>
<dbReference type="EMBL" id="JAFMPM010000006">
    <property type="protein sequence ID" value="MBO0612797.1"/>
    <property type="molecule type" value="Genomic_DNA"/>
</dbReference>
<reference evidence="2" key="2">
    <citation type="submission" date="2021-04" db="EMBL/GenBank/DDBJ databases">
        <title>Complete Genome and methylome analysis of Thiothrix fructosivorans ATCC 49748.</title>
        <authorList>
            <person name="Fomenkov A."/>
            <person name="Sun L."/>
            <person name="Vincze T."/>
            <person name="Grabovich M.Y."/>
            <person name="Roberts R.J."/>
        </authorList>
    </citation>
    <scope>NUCLEOTIDE SEQUENCE</scope>
    <source>
        <strain evidence="2">ATCC 49748</strain>
    </source>
</reference>
<evidence type="ECO:0000313" key="1">
    <source>
        <dbReference type="EMBL" id="MBO0612797.1"/>
    </source>
</evidence>
<dbReference type="Proteomes" id="UP000664466">
    <property type="component" value="Unassembled WGS sequence"/>
</dbReference>
<keyword evidence="3" id="KW-1185">Reference proteome</keyword>
<gene>
    <name evidence="2" type="ORF">J1836_005190</name>
    <name evidence="1" type="ORF">J1836_07640</name>
</gene>
<evidence type="ECO:0000313" key="3">
    <source>
        <dbReference type="Proteomes" id="UP000664466"/>
    </source>
</evidence>
<protein>
    <submittedName>
        <fullName evidence="2">Uncharacterized protein</fullName>
    </submittedName>
</protein>
<evidence type="ECO:0000313" key="2">
    <source>
        <dbReference type="EMBL" id="QTX11743.1"/>
    </source>
</evidence>
<dbReference type="RefSeq" id="WP_207250476.1">
    <property type="nucleotide sequence ID" value="NZ_JAFMPM010000006.1"/>
</dbReference>
<dbReference type="EMBL" id="CP072748">
    <property type="protein sequence ID" value="QTX11743.1"/>
    <property type="molecule type" value="Genomic_DNA"/>
</dbReference>
<reference evidence="1 3" key="1">
    <citation type="submission" date="2021-03" db="EMBL/GenBank/DDBJ databases">
        <title>Draft genome and methylome analysis of Thiotrix fructosivoruns ATCC 49748.</title>
        <authorList>
            <person name="Fomenkov A."/>
            <person name="Grabovich M.Y."/>
            <person name="Roberts R.J."/>
        </authorList>
    </citation>
    <scope>NUCLEOTIDE SEQUENCE [LARGE SCALE GENOMIC DNA]</scope>
    <source>
        <strain evidence="1 3">ATCC 49748</strain>
    </source>
</reference>
<accession>A0A8B0SHV8</accession>
<sequence>MTDNISNPAEPVWTVVQQAATDDGLHLLRVLDVGASFPFRNYPERL</sequence>